<protein>
    <submittedName>
        <fullName evidence="3">Uncharacterized protein</fullName>
    </submittedName>
</protein>
<dbReference type="OrthoDB" id="689350at2759"/>
<keyword evidence="1" id="KW-0479">Metal-binding</keyword>
<comment type="caution">
    <text evidence="3">The sequence shown here is derived from an EMBL/GenBank/DDBJ whole genome shotgun (WGS) entry which is preliminary data.</text>
</comment>
<feature type="region of interest" description="Disordered" evidence="2">
    <location>
        <begin position="113"/>
        <end position="145"/>
    </location>
</feature>
<reference evidence="3" key="1">
    <citation type="submission" date="2020-10" db="EMBL/GenBank/DDBJ databases">
        <authorList>
            <person name="Han B."/>
            <person name="Lu T."/>
            <person name="Zhao Q."/>
            <person name="Huang X."/>
            <person name="Zhao Y."/>
        </authorList>
    </citation>
    <scope>NUCLEOTIDE SEQUENCE</scope>
</reference>
<name>A0A811N2W1_9POAL</name>
<dbReference type="PANTHER" id="PTHR22814">
    <property type="entry name" value="COPPER TRANSPORT PROTEIN ATOX1-RELATED"/>
    <property type="match status" value="1"/>
</dbReference>
<dbReference type="AlphaFoldDB" id="A0A811N2W1"/>
<dbReference type="GO" id="GO:0046872">
    <property type="term" value="F:metal ion binding"/>
    <property type="evidence" value="ECO:0007669"/>
    <property type="project" value="UniProtKB-KW"/>
</dbReference>
<proteinExistence type="predicted"/>
<keyword evidence="4" id="KW-1185">Reference proteome</keyword>
<accession>A0A811N2W1</accession>
<evidence type="ECO:0000256" key="1">
    <source>
        <dbReference type="ARBA" id="ARBA00022723"/>
    </source>
</evidence>
<dbReference type="PANTHER" id="PTHR22814:SF353">
    <property type="entry name" value="DOMAIN-CONTAINING PROTEIN, PUTATIVE, EXPRESSED-RELATED"/>
    <property type="match status" value="1"/>
</dbReference>
<evidence type="ECO:0000313" key="4">
    <source>
        <dbReference type="Proteomes" id="UP000604825"/>
    </source>
</evidence>
<evidence type="ECO:0000256" key="2">
    <source>
        <dbReference type="SAM" id="MobiDB-lite"/>
    </source>
</evidence>
<sequence>MGGTLEYLSGLLGGTGNHGHDHGSKKKRKQLQTVELKVRMDCEGGRVGGEINRKQQKVTVVGYVEASKVLKKAELWPYVPYNLVAQPYVAGTYDKRAPPGYVRSAEPAAGYVAGGSQLQAGGGRPPGDHLTDMFNDENPNSCSVM</sequence>
<dbReference type="Proteomes" id="UP000604825">
    <property type="component" value="Unassembled WGS sequence"/>
</dbReference>
<gene>
    <name evidence="3" type="ORF">NCGR_LOCUS11173</name>
</gene>
<organism evidence="3 4">
    <name type="scientific">Miscanthus lutarioriparius</name>
    <dbReference type="NCBI Taxonomy" id="422564"/>
    <lineage>
        <taxon>Eukaryota</taxon>
        <taxon>Viridiplantae</taxon>
        <taxon>Streptophyta</taxon>
        <taxon>Embryophyta</taxon>
        <taxon>Tracheophyta</taxon>
        <taxon>Spermatophyta</taxon>
        <taxon>Magnoliopsida</taxon>
        <taxon>Liliopsida</taxon>
        <taxon>Poales</taxon>
        <taxon>Poaceae</taxon>
        <taxon>PACMAD clade</taxon>
        <taxon>Panicoideae</taxon>
        <taxon>Andropogonodae</taxon>
        <taxon>Andropogoneae</taxon>
        <taxon>Saccharinae</taxon>
        <taxon>Miscanthus</taxon>
    </lineage>
</organism>
<dbReference type="EMBL" id="CAJGYO010000003">
    <property type="protein sequence ID" value="CAD6217025.1"/>
    <property type="molecule type" value="Genomic_DNA"/>
</dbReference>
<evidence type="ECO:0000313" key="3">
    <source>
        <dbReference type="EMBL" id="CAD6217025.1"/>
    </source>
</evidence>